<keyword evidence="2 8" id="KW-0812">Transmembrane</keyword>
<dbReference type="GO" id="GO:0043005">
    <property type="term" value="C:neuron projection"/>
    <property type="evidence" value="ECO:0007669"/>
    <property type="project" value="TreeGrafter"/>
</dbReference>
<protein>
    <submittedName>
        <fullName evidence="13">G-protein coupled receptors family 1 profile domain-containing protein</fullName>
    </submittedName>
</protein>
<evidence type="ECO:0000256" key="9">
    <source>
        <dbReference type="SAM" id="MobiDB-lite"/>
    </source>
</evidence>
<dbReference type="PROSITE" id="PS00237">
    <property type="entry name" value="G_PROTEIN_RECEP_F1_1"/>
    <property type="match status" value="1"/>
</dbReference>
<feature type="transmembrane region" description="Helical" evidence="10">
    <location>
        <begin position="447"/>
        <end position="470"/>
    </location>
</feature>
<keyword evidence="6 8" id="KW-0675">Receptor</keyword>
<evidence type="ECO:0000256" key="3">
    <source>
        <dbReference type="ARBA" id="ARBA00022989"/>
    </source>
</evidence>
<feature type="transmembrane region" description="Helical" evidence="10">
    <location>
        <begin position="482"/>
        <end position="505"/>
    </location>
</feature>
<dbReference type="SUPFAM" id="SSF81321">
    <property type="entry name" value="Family A G protein-coupled receptor-like"/>
    <property type="match status" value="1"/>
</dbReference>
<evidence type="ECO:0000256" key="7">
    <source>
        <dbReference type="ARBA" id="ARBA00023224"/>
    </source>
</evidence>
<feature type="transmembrane region" description="Helical" evidence="10">
    <location>
        <begin position="401"/>
        <end position="423"/>
    </location>
</feature>
<dbReference type="InterPro" id="IPR017452">
    <property type="entry name" value="GPCR_Rhodpsn_7TM"/>
</dbReference>
<dbReference type="Proteomes" id="UP000887566">
    <property type="component" value="Unplaced"/>
</dbReference>
<feature type="domain" description="G-protein coupled receptors family 1 profile" evidence="11">
    <location>
        <begin position="232"/>
        <end position="503"/>
    </location>
</feature>
<keyword evidence="5 10" id="KW-0472">Membrane</keyword>
<feature type="transmembrane region" description="Helical" evidence="10">
    <location>
        <begin position="330"/>
        <end position="351"/>
    </location>
</feature>
<dbReference type="InterPro" id="IPR000276">
    <property type="entry name" value="GPCR_Rhodpsn"/>
</dbReference>
<reference evidence="13" key="1">
    <citation type="submission" date="2022-11" db="UniProtKB">
        <authorList>
            <consortium name="WormBaseParasite"/>
        </authorList>
    </citation>
    <scope>IDENTIFICATION</scope>
</reference>
<organism evidence="12 13">
    <name type="scientific">Plectus sambesii</name>
    <dbReference type="NCBI Taxonomy" id="2011161"/>
    <lineage>
        <taxon>Eukaryota</taxon>
        <taxon>Metazoa</taxon>
        <taxon>Ecdysozoa</taxon>
        <taxon>Nematoda</taxon>
        <taxon>Chromadorea</taxon>
        <taxon>Plectida</taxon>
        <taxon>Plectina</taxon>
        <taxon>Plectoidea</taxon>
        <taxon>Plectidae</taxon>
        <taxon>Plectus</taxon>
    </lineage>
</organism>
<sequence length="635" mass="70778">MRGAWLPGDEAPSSVASFGRSENPSRRPPTGCPNLNACLVSSTPTCVPTARHERATPIAVRCRLSLSILLRTSKREDVHFRSGTRALIKALVGYEAVLAAICVLNEEPSSPRQVNVDSESLSTVAQLFKQLISAFAACLAARLKSPSSSMAGNGDELDFSNIISVDDFNTVDHNGHHFAHPFANNKTILCHLPDMAESDDCSRMNMPISSALWFKLLSASIYGLIAVLALIGNVVFCCVIWRSQKLHTVTHMLMTNLGICNLLFLLFHPAFFMNTYIFQTSWNLGVFVCKASFSTVYVTATASFYFMSLVAIDRWLAVFRRKLRLDKRKCLVMTLFVWVGSFTIASPYLYFTNTISVNTDSMADRLFDLLDGNLTRPRRHMQCGIDCDSACKHVLQIVSVIAQYCVPLLIMIPTYAHLAIFLWRRPDVGAQTKEKHHRSQQRKRKTLLILLAIVGSLVVCWSPLFSIGLLHSYGVIDNINSMALFIVTSVIALVAVMLTPLLYLMNDSFRNEVLRLLRCCIDPNHSEVNGRSTLARCHRDPSTWADDAGPNNASQRTTASQSADKIKQSTPLLKRQNKRRRSTLNRSIEESSDWGGGWGRDQLDVIELDVHFSGEETKTTAVRSSEFNSLESTDL</sequence>
<name>A0A914W449_9BILA</name>
<evidence type="ECO:0000256" key="4">
    <source>
        <dbReference type="ARBA" id="ARBA00023040"/>
    </source>
</evidence>
<evidence type="ECO:0000256" key="10">
    <source>
        <dbReference type="SAM" id="Phobius"/>
    </source>
</evidence>
<evidence type="ECO:0000256" key="5">
    <source>
        <dbReference type="ARBA" id="ARBA00023136"/>
    </source>
</evidence>
<feature type="region of interest" description="Disordered" evidence="9">
    <location>
        <begin position="614"/>
        <end position="635"/>
    </location>
</feature>
<keyword evidence="7 8" id="KW-0807">Transducer</keyword>
<evidence type="ECO:0000256" key="6">
    <source>
        <dbReference type="ARBA" id="ARBA00023170"/>
    </source>
</evidence>
<feature type="compositionally biased region" description="Polar residues" evidence="9">
    <location>
        <begin position="551"/>
        <end position="571"/>
    </location>
</feature>
<feature type="region of interest" description="Disordered" evidence="9">
    <location>
        <begin position="541"/>
        <end position="594"/>
    </location>
</feature>
<dbReference type="AlphaFoldDB" id="A0A914W449"/>
<dbReference type="PROSITE" id="PS50262">
    <property type="entry name" value="G_PROTEIN_RECEP_F1_2"/>
    <property type="match status" value="1"/>
</dbReference>
<accession>A0A914W449</accession>
<dbReference type="GO" id="GO:0042923">
    <property type="term" value="F:neuropeptide binding"/>
    <property type="evidence" value="ECO:0007669"/>
    <property type="project" value="TreeGrafter"/>
</dbReference>
<keyword evidence="3 10" id="KW-1133">Transmembrane helix</keyword>
<feature type="compositionally biased region" description="Polar residues" evidence="9">
    <location>
        <begin position="619"/>
        <end position="635"/>
    </location>
</feature>
<feature type="transmembrane region" description="Helical" evidence="10">
    <location>
        <begin position="253"/>
        <end position="277"/>
    </location>
</feature>
<dbReference type="PANTHER" id="PTHR24235">
    <property type="entry name" value="NEUROPEPTIDE Y RECEPTOR"/>
    <property type="match status" value="1"/>
</dbReference>
<dbReference type="GO" id="GO:0008188">
    <property type="term" value="F:neuropeptide receptor activity"/>
    <property type="evidence" value="ECO:0007669"/>
    <property type="project" value="TreeGrafter"/>
</dbReference>
<proteinExistence type="inferred from homology"/>
<evidence type="ECO:0000313" key="13">
    <source>
        <dbReference type="WBParaSite" id="PSAMB.scaffold3127size19576.g20422.t1"/>
    </source>
</evidence>
<dbReference type="CDD" id="cd00637">
    <property type="entry name" value="7tm_classA_rhodopsin-like"/>
    <property type="match status" value="1"/>
</dbReference>
<evidence type="ECO:0000313" key="12">
    <source>
        <dbReference type="Proteomes" id="UP000887566"/>
    </source>
</evidence>
<comment type="similarity">
    <text evidence="8">Belongs to the G-protein coupled receptor 1 family.</text>
</comment>
<dbReference type="PRINTS" id="PR00237">
    <property type="entry name" value="GPCRRHODOPSN"/>
</dbReference>
<keyword evidence="4 8" id="KW-0297">G-protein coupled receptor</keyword>
<dbReference type="Gene3D" id="1.20.1070.10">
    <property type="entry name" value="Rhodopsin 7-helix transmembrane proteins"/>
    <property type="match status" value="1"/>
</dbReference>
<feature type="region of interest" description="Disordered" evidence="9">
    <location>
        <begin position="1"/>
        <end position="29"/>
    </location>
</feature>
<dbReference type="Pfam" id="PF00001">
    <property type="entry name" value="7tm_1"/>
    <property type="match status" value="1"/>
</dbReference>
<dbReference type="GO" id="GO:0005886">
    <property type="term" value="C:plasma membrane"/>
    <property type="evidence" value="ECO:0007669"/>
    <property type="project" value="TreeGrafter"/>
</dbReference>
<feature type="transmembrane region" description="Helical" evidence="10">
    <location>
        <begin position="212"/>
        <end position="241"/>
    </location>
</feature>
<evidence type="ECO:0000256" key="1">
    <source>
        <dbReference type="ARBA" id="ARBA00004141"/>
    </source>
</evidence>
<dbReference type="WBParaSite" id="PSAMB.scaffold3127size19576.g20422.t1">
    <property type="protein sequence ID" value="PSAMB.scaffold3127size19576.g20422.t1"/>
    <property type="gene ID" value="PSAMB.scaffold3127size19576.g20422"/>
</dbReference>
<evidence type="ECO:0000256" key="8">
    <source>
        <dbReference type="RuleBase" id="RU000688"/>
    </source>
</evidence>
<comment type="subcellular location">
    <subcellularLocation>
        <location evidence="1">Membrane</location>
        <topology evidence="1">Multi-pass membrane protein</topology>
    </subcellularLocation>
</comment>
<evidence type="ECO:0000259" key="11">
    <source>
        <dbReference type="PROSITE" id="PS50262"/>
    </source>
</evidence>
<evidence type="ECO:0000256" key="2">
    <source>
        <dbReference type="ARBA" id="ARBA00022692"/>
    </source>
</evidence>
<dbReference type="PANTHER" id="PTHR24235:SF29">
    <property type="entry name" value="GH23382P"/>
    <property type="match status" value="1"/>
</dbReference>
<keyword evidence="12" id="KW-1185">Reference proteome</keyword>
<feature type="transmembrane region" description="Helical" evidence="10">
    <location>
        <begin position="297"/>
        <end position="318"/>
    </location>
</feature>